<evidence type="ECO:0000256" key="6">
    <source>
        <dbReference type="ARBA" id="ARBA00035292"/>
    </source>
</evidence>
<dbReference type="Gene3D" id="3.40.5.10">
    <property type="entry name" value="Ribosomal protein L9, N-terminal domain"/>
    <property type="match status" value="1"/>
</dbReference>
<evidence type="ECO:0000259" key="9">
    <source>
        <dbReference type="PROSITE" id="PS00651"/>
    </source>
</evidence>
<evidence type="ECO:0000256" key="1">
    <source>
        <dbReference type="ARBA" id="ARBA00010605"/>
    </source>
</evidence>
<evidence type="ECO:0000256" key="4">
    <source>
        <dbReference type="ARBA" id="ARBA00022980"/>
    </source>
</evidence>
<evidence type="ECO:0000313" key="11">
    <source>
        <dbReference type="Proteomes" id="UP000008808"/>
    </source>
</evidence>
<dbReference type="SUPFAM" id="SSF55658">
    <property type="entry name" value="L9 N-domain-like"/>
    <property type="match status" value="1"/>
</dbReference>
<dbReference type="EMBL" id="CP000157">
    <property type="protein sequence ID" value="ABC63566.1"/>
    <property type="molecule type" value="Genomic_DNA"/>
</dbReference>
<dbReference type="AlphaFoldDB" id="Q2N9S5"/>
<proteinExistence type="inferred from homology"/>
<dbReference type="SUPFAM" id="SSF55653">
    <property type="entry name" value="Ribosomal protein L9 C-domain"/>
    <property type="match status" value="1"/>
</dbReference>
<feature type="region of interest" description="Disordered" evidence="8">
    <location>
        <begin position="50"/>
        <end position="69"/>
    </location>
</feature>
<dbReference type="Gene3D" id="3.10.430.100">
    <property type="entry name" value="Ribosomal protein L9, C-terminal domain"/>
    <property type="match status" value="1"/>
</dbReference>
<evidence type="ECO:0000256" key="7">
    <source>
        <dbReference type="HAMAP-Rule" id="MF_00503"/>
    </source>
</evidence>
<evidence type="ECO:0000256" key="8">
    <source>
        <dbReference type="SAM" id="MobiDB-lite"/>
    </source>
</evidence>
<dbReference type="InterPro" id="IPR009027">
    <property type="entry name" value="Ribosomal_bL9/RNase_H1_N"/>
</dbReference>
<dbReference type="Pfam" id="PF01281">
    <property type="entry name" value="Ribosomal_L9_N"/>
    <property type="match status" value="1"/>
</dbReference>
<dbReference type="eggNOG" id="COG0359">
    <property type="taxonomic scope" value="Bacteria"/>
</dbReference>
<dbReference type="GO" id="GO:0006412">
    <property type="term" value="P:translation"/>
    <property type="evidence" value="ECO:0007669"/>
    <property type="project" value="UniProtKB-UniRule"/>
</dbReference>
<dbReference type="KEGG" id="eli:ELI_07370"/>
<feature type="domain" description="Ribosomal protein L9" evidence="9">
    <location>
        <begin position="13"/>
        <end position="40"/>
    </location>
</feature>
<evidence type="ECO:0000256" key="5">
    <source>
        <dbReference type="ARBA" id="ARBA00023274"/>
    </source>
</evidence>
<dbReference type="InterPro" id="IPR000244">
    <property type="entry name" value="Ribosomal_bL9"/>
</dbReference>
<dbReference type="InterPro" id="IPR020070">
    <property type="entry name" value="Ribosomal_bL9_N"/>
</dbReference>
<dbReference type="InterPro" id="IPR036935">
    <property type="entry name" value="Ribosomal_bL9_N_sf"/>
</dbReference>
<evidence type="ECO:0000256" key="3">
    <source>
        <dbReference type="ARBA" id="ARBA00022884"/>
    </source>
</evidence>
<dbReference type="InterPro" id="IPR020594">
    <property type="entry name" value="Ribosomal_bL9_bac/chp"/>
</dbReference>
<keyword evidence="5 7" id="KW-0687">Ribonucleoprotein</keyword>
<dbReference type="OrthoDB" id="9788336at2"/>
<evidence type="ECO:0000313" key="10">
    <source>
        <dbReference type="EMBL" id="ABC63566.1"/>
    </source>
</evidence>
<feature type="region of interest" description="Disordered" evidence="8">
    <location>
        <begin position="173"/>
        <end position="232"/>
    </location>
</feature>
<dbReference type="Pfam" id="PF03948">
    <property type="entry name" value="Ribosomal_L9_C"/>
    <property type="match status" value="1"/>
</dbReference>
<protein>
    <recommendedName>
        <fullName evidence="6 7">Large ribosomal subunit protein bL9</fullName>
    </recommendedName>
</protein>
<organism evidence="10 11">
    <name type="scientific">Erythrobacter litoralis (strain HTCC2594)</name>
    <dbReference type="NCBI Taxonomy" id="314225"/>
    <lineage>
        <taxon>Bacteria</taxon>
        <taxon>Pseudomonadati</taxon>
        <taxon>Pseudomonadota</taxon>
        <taxon>Alphaproteobacteria</taxon>
        <taxon>Sphingomonadales</taxon>
        <taxon>Erythrobacteraceae</taxon>
        <taxon>Erythrobacter/Porphyrobacter group</taxon>
        <taxon>Erythrobacter</taxon>
    </lineage>
</organism>
<dbReference type="NCBIfam" id="TIGR00158">
    <property type="entry name" value="L9"/>
    <property type="match status" value="1"/>
</dbReference>
<dbReference type="GO" id="GO:0003735">
    <property type="term" value="F:structural constituent of ribosome"/>
    <property type="evidence" value="ECO:0007669"/>
    <property type="project" value="InterPro"/>
</dbReference>
<dbReference type="STRING" id="314225.ELI_07370"/>
<dbReference type="PANTHER" id="PTHR21368">
    <property type="entry name" value="50S RIBOSOMAL PROTEIN L9"/>
    <property type="match status" value="1"/>
</dbReference>
<accession>Q2N9S5</accession>
<dbReference type="GO" id="GO:0005840">
    <property type="term" value="C:ribosome"/>
    <property type="evidence" value="ECO:0007669"/>
    <property type="project" value="UniProtKB-KW"/>
</dbReference>
<keyword evidence="2 7" id="KW-0699">rRNA-binding</keyword>
<dbReference type="GO" id="GO:0019843">
    <property type="term" value="F:rRNA binding"/>
    <property type="evidence" value="ECO:0007669"/>
    <property type="project" value="UniProtKB-UniRule"/>
</dbReference>
<dbReference type="HOGENOM" id="CLU_078938_1_0_5"/>
<comment type="function">
    <text evidence="7">Binds to the 23S rRNA.</text>
</comment>
<feature type="compositionally biased region" description="Acidic residues" evidence="8">
    <location>
        <begin position="219"/>
        <end position="232"/>
    </location>
</feature>
<keyword evidence="11" id="KW-1185">Reference proteome</keyword>
<reference evidence="11" key="1">
    <citation type="journal article" date="2009" name="J. Bacteriol.">
        <title>Complete genome sequence of Erythrobacter litoralis HTCC2594.</title>
        <authorList>
            <person name="Oh H.M."/>
            <person name="Giovannoni S.J."/>
            <person name="Ferriera S."/>
            <person name="Johnson J."/>
            <person name="Cho J.C."/>
        </authorList>
    </citation>
    <scope>NUCLEOTIDE SEQUENCE [LARGE SCALE GENOMIC DNA]</scope>
    <source>
        <strain evidence="11">HTCC2594</strain>
    </source>
</reference>
<keyword evidence="3 7" id="KW-0694">RNA-binding</keyword>
<dbReference type="GO" id="GO:1990904">
    <property type="term" value="C:ribonucleoprotein complex"/>
    <property type="evidence" value="ECO:0007669"/>
    <property type="project" value="UniProtKB-KW"/>
</dbReference>
<dbReference type="RefSeq" id="WP_011414400.1">
    <property type="nucleotide sequence ID" value="NC_007722.1"/>
</dbReference>
<gene>
    <name evidence="7" type="primary">rplI</name>
    <name evidence="10" type="ordered locus">ELI_07370</name>
</gene>
<dbReference type="PROSITE" id="PS00651">
    <property type="entry name" value="RIBOSOMAL_L9"/>
    <property type="match status" value="1"/>
</dbReference>
<dbReference type="InterPro" id="IPR020069">
    <property type="entry name" value="Ribosomal_bL9_C"/>
</dbReference>
<dbReference type="InterPro" id="IPR036791">
    <property type="entry name" value="Ribosomal_bL9_C_sf"/>
</dbReference>
<dbReference type="HAMAP" id="MF_00503">
    <property type="entry name" value="Ribosomal_bL9"/>
    <property type="match status" value="1"/>
</dbReference>
<sequence>MDIILLERIGNLGSIGDVVTVKDGYARNFLLPQKKALRANEANKKVFEANRDRLEKENAEKRTEAEKQGQEVEGTEIVLIRASSNAGQLYGSVNVRDIVAGLADKGHEVDKKRVIMGSPIKTIGMHDVTIALHPEVEITVKANVARSEDEAELQSQGVDVLAQLFEEEQKEIEEQAAANTTDPTLEPGEIPAELLEDGVSKPDDMSVTEAKIEATAPEGDAEQAEGEETSEG</sequence>
<name>Q2N9S5_ERYLH</name>
<comment type="similarity">
    <text evidence="1 7">Belongs to the bacterial ribosomal protein bL9 family.</text>
</comment>
<keyword evidence="4 7" id="KW-0689">Ribosomal protein</keyword>
<evidence type="ECO:0000256" key="2">
    <source>
        <dbReference type="ARBA" id="ARBA00022730"/>
    </source>
</evidence>
<dbReference type="Proteomes" id="UP000008808">
    <property type="component" value="Chromosome"/>
</dbReference>